<dbReference type="InterPro" id="IPR011992">
    <property type="entry name" value="EF-hand-dom_pair"/>
</dbReference>
<evidence type="ECO:0000313" key="3">
    <source>
        <dbReference type="EMBL" id="RUS86376.1"/>
    </source>
</evidence>
<dbReference type="InterPro" id="IPR002048">
    <property type="entry name" value="EF_hand_dom"/>
</dbReference>
<name>A0A433TXS9_ELYCH</name>
<dbReference type="SUPFAM" id="SSF47473">
    <property type="entry name" value="EF-hand"/>
    <property type="match status" value="1"/>
</dbReference>
<dbReference type="InterPro" id="IPR018247">
    <property type="entry name" value="EF_Hand_1_Ca_BS"/>
</dbReference>
<dbReference type="OrthoDB" id="10497406at2759"/>
<evidence type="ECO:0000256" key="1">
    <source>
        <dbReference type="ARBA" id="ARBA00022837"/>
    </source>
</evidence>
<dbReference type="AlphaFoldDB" id="A0A433TXS9"/>
<dbReference type="Gene3D" id="1.10.238.10">
    <property type="entry name" value="EF-hand"/>
    <property type="match status" value="1"/>
</dbReference>
<reference evidence="3 4" key="1">
    <citation type="submission" date="2019-01" db="EMBL/GenBank/DDBJ databases">
        <title>A draft genome assembly of the solar-powered sea slug Elysia chlorotica.</title>
        <authorList>
            <person name="Cai H."/>
            <person name="Li Q."/>
            <person name="Fang X."/>
            <person name="Li J."/>
            <person name="Curtis N.E."/>
            <person name="Altenburger A."/>
            <person name="Shibata T."/>
            <person name="Feng M."/>
            <person name="Maeda T."/>
            <person name="Schwartz J.A."/>
            <person name="Shigenobu S."/>
            <person name="Lundholm N."/>
            <person name="Nishiyama T."/>
            <person name="Yang H."/>
            <person name="Hasebe M."/>
            <person name="Li S."/>
            <person name="Pierce S.K."/>
            <person name="Wang J."/>
        </authorList>
    </citation>
    <scope>NUCLEOTIDE SEQUENCE [LARGE SCALE GENOMIC DNA]</scope>
    <source>
        <strain evidence="3">EC2010</strain>
        <tissue evidence="3">Whole organism of an adult</tissue>
    </source>
</reference>
<accession>A0A433TXS9</accession>
<evidence type="ECO:0000259" key="2">
    <source>
        <dbReference type="PROSITE" id="PS50222"/>
    </source>
</evidence>
<dbReference type="PROSITE" id="PS50222">
    <property type="entry name" value="EF_HAND_2"/>
    <property type="match status" value="1"/>
</dbReference>
<evidence type="ECO:0000313" key="4">
    <source>
        <dbReference type="Proteomes" id="UP000271974"/>
    </source>
</evidence>
<gene>
    <name evidence="3" type="ORF">EGW08_005826</name>
</gene>
<sequence length="198" mass="22117">EFREALKPQSPDVTTDQLKDNLAKVLEKVHDMSYTPYQFTEGPGMFDVSSFRVEQWADDADTDNTGTISQEEISRWMRQVLDADGNSVLERCEFVDAMIAYAQHSAAAAKVYDVIFESRDHTWADVDSAFLAIQISRKDSQTISTTEFIRFFTYQNELASGAVVLDRVDVNGGNTRSTSLTTAAVCLLAVLSLVAMRH</sequence>
<comment type="caution">
    <text evidence="3">The sequence shown here is derived from an EMBL/GenBank/DDBJ whole genome shotgun (WGS) entry which is preliminary data.</text>
</comment>
<dbReference type="PROSITE" id="PS00018">
    <property type="entry name" value="EF_HAND_1"/>
    <property type="match status" value="1"/>
</dbReference>
<dbReference type="EMBL" id="RQTK01000140">
    <property type="protein sequence ID" value="RUS86376.1"/>
    <property type="molecule type" value="Genomic_DNA"/>
</dbReference>
<proteinExistence type="predicted"/>
<feature type="domain" description="EF-hand" evidence="2">
    <location>
        <begin position="48"/>
        <end position="83"/>
    </location>
</feature>
<protein>
    <recommendedName>
        <fullName evidence="2">EF-hand domain-containing protein</fullName>
    </recommendedName>
</protein>
<dbReference type="GO" id="GO:0005509">
    <property type="term" value="F:calcium ion binding"/>
    <property type="evidence" value="ECO:0007669"/>
    <property type="project" value="InterPro"/>
</dbReference>
<organism evidence="3 4">
    <name type="scientific">Elysia chlorotica</name>
    <name type="common">Eastern emerald elysia</name>
    <name type="synonym">Sea slug</name>
    <dbReference type="NCBI Taxonomy" id="188477"/>
    <lineage>
        <taxon>Eukaryota</taxon>
        <taxon>Metazoa</taxon>
        <taxon>Spiralia</taxon>
        <taxon>Lophotrochozoa</taxon>
        <taxon>Mollusca</taxon>
        <taxon>Gastropoda</taxon>
        <taxon>Heterobranchia</taxon>
        <taxon>Euthyneura</taxon>
        <taxon>Panpulmonata</taxon>
        <taxon>Sacoglossa</taxon>
        <taxon>Placobranchoidea</taxon>
        <taxon>Plakobranchidae</taxon>
        <taxon>Elysia</taxon>
    </lineage>
</organism>
<keyword evidence="1" id="KW-0106">Calcium</keyword>
<keyword evidence="4" id="KW-1185">Reference proteome</keyword>
<feature type="non-terminal residue" evidence="3">
    <location>
        <position position="1"/>
    </location>
</feature>
<dbReference type="Proteomes" id="UP000271974">
    <property type="component" value="Unassembled WGS sequence"/>
</dbReference>